<dbReference type="SUPFAM" id="SSF50939">
    <property type="entry name" value="Sialidases"/>
    <property type="match status" value="1"/>
</dbReference>
<name>A0AAE0ESV8_9CHLO</name>
<reference evidence="2 3" key="1">
    <citation type="journal article" date="2015" name="Genome Biol. Evol.">
        <title>Comparative Genomics of a Bacterivorous Green Alga Reveals Evolutionary Causalities and Consequences of Phago-Mixotrophic Mode of Nutrition.</title>
        <authorList>
            <person name="Burns J.A."/>
            <person name="Paasch A."/>
            <person name="Narechania A."/>
            <person name="Kim E."/>
        </authorList>
    </citation>
    <scope>NUCLEOTIDE SEQUENCE [LARGE SCALE GENOMIC DNA]</scope>
    <source>
        <strain evidence="2 3">PLY_AMNH</strain>
    </source>
</reference>
<organism evidence="2 3">
    <name type="scientific">Cymbomonas tetramitiformis</name>
    <dbReference type="NCBI Taxonomy" id="36881"/>
    <lineage>
        <taxon>Eukaryota</taxon>
        <taxon>Viridiplantae</taxon>
        <taxon>Chlorophyta</taxon>
        <taxon>Pyramimonadophyceae</taxon>
        <taxon>Pyramimonadales</taxon>
        <taxon>Pyramimonadaceae</taxon>
        <taxon>Cymbomonas</taxon>
    </lineage>
</organism>
<evidence type="ECO:0000313" key="3">
    <source>
        <dbReference type="Proteomes" id="UP001190700"/>
    </source>
</evidence>
<sequence length="362" mass="40370">MSRLPRGARQWSAAVIIAEESASSCQNPVLFYDPATELLTLLHTAQQAGKGQGTSSVRMLTAAYGPELHWSRPLPLAFGPGAFIRNHLLRGETERWLLPMYYTPNGTRDKAEQYASVARTNDGSQWSEVQLSKPGSGLVQPSIVRISSGPAGGTGAGKTPLVAFFRDRDRRAVSRAFSYDDGRSWTEPEATQLPNNNKAIQAHFSNSTGSLLIVFNNAKGPKIRGEDLKNWPISIAISKDAGVTWPYVRDLEPDFDPMLEYSYPSIQQGENGELHISYTWSSKDKRRVCIRYIRITEDWIERSWPKGSTQGEFKGDGVRWGNVKQRFNRIIDQAMKIMNDTKGQAMIDNAFVYHGKISSARG</sequence>
<dbReference type="Gene3D" id="2.120.10.10">
    <property type="match status" value="1"/>
</dbReference>
<gene>
    <name evidence="2" type="ORF">CYMTET_52313</name>
</gene>
<proteinExistence type="predicted"/>
<protein>
    <recommendedName>
        <fullName evidence="1">Sialidase domain-containing protein</fullName>
    </recommendedName>
</protein>
<feature type="domain" description="Sialidase" evidence="1">
    <location>
        <begin position="4"/>
        <end position="276"/>
    </location>
</feature>
<dbReference type="EMBL" id="LGRX02034505">
    <property type="protein sequence ID" value="KAK3237625.1"/>
    <property type="molecule type" value="Genomic_DNA"/>
</dbReference>
<dbReference type="Proteomes" id="UP001190700">
    <property type="component" value="Unassembled WGS sequence"/>
</dbReference>
<dbReference type="InterPro" id="IPR011040">
    <property type="entry name" value="Sialidase"/>
</dbReference>
<dbReference type="InterPro" id="IPR036278">
    <property type="entry name" value="Sialidase_sf"/>
</dbReference>
<evidence type="ECO:0000259" key="1">
    <source>
        <dbReference type="Pfam" id="PF13088"/>
    </source>
</evidence>
<keyword evidence="3" id="KW-1185">Reference proteome</keyword>
<accession>A0AAE0ESV8</accession>
<dbReference type="PANTHER" id="PTHR43752:SF2">
    <property type="entry name" value="BNR_ASP-BOX REPEAT FAMILY PROTEIN"/>
    <property type="match status" value="1"/>
</dbReference>
<dbReference type="Pfam" id="PF13088">
    <property type="entry name" value="BNR_2"/>
    <property type="match status" value="1"/>
</dbReference>
<dbReference type="PANTHER" id="PTHR43752">
    <property type="entry name" value="BNR/ASP-BOX REPEAT FAMILY PROTEIN"/>
    <property type="match status" value="1"/>
</dbReference>
<dbReference type="AlphaFoldDB" id="A0AAE0ESV8"/>
<dbReference type="CDD" id="cd15482">
    <property type="entry name" value="Sialidase_non-viral"/>
    <property type="match status" value="1"/>
</dbReference>
<evidence type="ECO:0000313" key="2">
    <source>
        <dbReference type="EMBL" id="KAK3237625.1"/>
    </source>
</evidence>
<comment type="caution">
    <text evidence="2">The sequence shown here is derived from an EMBL/GenBank/DDBJ whole genome shotgun (WGS) entry which is preliminary data.</text>
</comment>